<evidence type="ECO:0000313" key="2">
    <source>
        <dbReference type="Proteomes" id="UP001186944"/>
    </source>
</evidence>
<organism evidence="1 2">
    <name type="scientific">Pinctada imbricata</name>
    <name type="common">Atlantic pearl-oyster</name>
    <name type="synonym">Pinctada martensii</name>
    <dbReference type="NCBI Taxonomy" id="66713"/>
    <lineage>
        <taxon>Eukaryota</taxon>
        <taxon>Metazoa</taxon>
        <taxon>Spiralia</taxon>
        <taxon>Lophotrochozoa</taxon>
        <taxon>Mollusca</taxon>
        <taxon>Bivalvia</taxon>
        <taxon>Autobranchia</taxon>
        <taxon>Pteriomorphia</taxon>
        <taxon>Pterioida</taxon>
        <taxon>Pterioidea</taxon>
        <taxon>Pteriidae</taxon>
        <taxon>Pinctada</taxon>
    </lineage>
</organism>
<evidence type="ECO:0000313" key="1">
    <source>
        <dbReference type="EMBL" id="KAK3086083.1"/>
    </source>
</evidence>
<dbReference type="Proteomes" id="UP001186944">
    <property type="component" value="Unassembled WGS sequence"/>
</dbReference>
<comment type="caution">
    <text evidence="1">The sequence shown here is derived from an EMBL/GenBank/DDBJ whole genome shotgun (WGS) entry which is preliminary data.</text>
</comment>
<keyword evidence="2" id="KW-1185">Reference proteome</keyword>
<dbReference type="AlphaFoldDB" id="A0AA89BKM5"/>
<reference evidence="1" key="1">
    <citation type="submission" date="2019-08" db="EMBL/GenBank/DDBJ databases">
        <title>The improved chromosome-level genome for the pearl oyster Pinctada fucata martensii using PacBio sequencing and Hi-C.</title>
        <authorList>
            <person name="Zheng Z."/>
        </authorList>
    </citation>
    <scope>NUCLEOTIDE SEQUENCE</scope>
    <source>
        <strain evidence="1">ZZ-2019</strain>
        <tissue evidence="1">Adductor muscle</tissue>
    </source>
</reference>
<proteinExistence type="predicted"/>
<gene>
    <name evidence="1" type="ORF">FSP39_013268</name>
</gene>
<accession>A0AA89BKM5</accession>
<protein>
    <submittedName>
        <fullName evidence="1">Uncharacterized protein</fullName>
    </submittedName>
</protein>
<name>A0AA89BKM5_PINIB</name>
<dbReference type="EMBL" id="VSWD01000012">
    <property type="protein sequence ID" value="KAK3086083.1"/>
    <property type="molecule type" value="Genomic_DNA"/>
</dbReference>
<sequence>MTKSETSEQEIATVIEILERKLGILRELDSSILTVTDPNQMEKEIFSSDDFNVKLELQIRKYKDEFYDRLSRTMVAKYITNQYVHPIARKKYTITNLMVDRPCYFITWKVAYYLQGEVAAGFREVVS</sequence>